<organism evidence="10 11">
    <name type="scientific">Besnoitia besnoiti</name>
    <name type="common">Apicomplexan protozoan</name>
    <dbReference type="NCBI Taxonomy" id="94643"/>
    <lineage>
        <taxon>Eukaryota</taxon>
        <taxon>Sar</taxon>
        <taxon>Alveolata</taxon>
        <taxon>Apicomplexa</taxon>
        <taxon>Conoidasida</taxon>
        <taxon>Coccidia</taxon>
        <taxon>Eucoccidiorida</taxon>
        <taxon>Eimeriorina</taxon>
        <taxon>Sarcocystidae</taxon>
        <taxon>Besnoitia</taxon>
    </lineage>
</organism>
<feature type="domain" description="Rab-GAP TBC" evidence="8">
    <location>
        <begin position="2181"/>
        <end position="2370"/>
    </location>
</feature>
<feature type="compositionally biased region" description="Low complexity" evidence="7">
    <location>
        <begin position="933"/>
        <end position="942"/>
    </location>
</feature>
<accession>A0A2A9MMV3</accession>
<evidence type="ECO:0000256" key="7">
    <source>
        <dbReference type="SAM" id="MobiDB-lite"/>
    </source>
</evidence>
<feature type="domain" description="TLDc" evidence="9">
    <location>
        <begin position="2461"/>
        <end position="2627"/>
    </location>
</feature>
<feature type="region of interest" description="Disordered" evidence="7">
    <location>
        <begin position="2014"/>
        <end position="2043"/>
    </location>
</feature>
<evidence type="ECO:0000259" key="8">
    <source>
        <dbReference type="PROSITE" id="PS50086"/>
    </source>
</evidence>
<dbReference type="InterPro" id="IPR000195">
    <property type="entry name" value="Rab-GAP-TBC_dom"/>
</dbReference>
<feature type="region of interest" description="Disordered" evidence="7">
    <location>
        <begin position="921"/>
        <end position="989"/>
    </location>
</feature>
<evidence type="ECO:0000256" key="5">
    <source>
        <dbReference type="ARBA" id="ARBA00023329"/>
    </source>
</evidence>
<feature type="compositionally biased region" description="Low complexity" evidence="7">
    <location>
        <begin position="1789"/>
        <end position="1801"/>
    </location>
</feature>
<feature type="region of interest" description="Disordered" evidence="7">
    <location>
        <begin position="851"/>
        <end position="889"/>
    </location>
</feature>
<evidence type="ECO:0000313" key="11">
    <source>
        <dbReference type="Proteomes" id="UP000224006"/>
    </source>
</evidence>
<dbReference type="RefSeq" id="XP_029221162.1">
    <property type="nucleotide sequence ID" value="XM_029362197.1"/>
</dbReference>
<dbReference type="EMBL" id="NWUJ01000002">
    <property type="protein sequence ID" value="PFH37153.1"/>
    <property type="molecule type" value="Genomic_DNA"/>
</dbReference>
<feature type="compositionally biased region" description="Polar residues" evidence="7">
    <location>
        <begin position="670"/>
        <end position="688"/>
    </location>
</feature>
<feature type="region of interest" description="Disordered" evidence="7">
    <location>
        <begin position="615"/>
        <end position="652"/>
    </location>
</feature>
<evidence type="ECO:0008006" key="12">
    <source>
        <dbReference type="Google" id="ProtNLM"/>
    </source>
</evidence>
<feature type="compositionally biased region" description="Polar residues" evidence="7">
    <location>
        <begin position="624"/>
        <end position="636"/>
    </location>
</feature>
<protein>
    <recommendedName>
        <fullName evidence="12">TLD protein</fullName>
    </recommendedName>
</protein>
<dbReference type="OrthoDB" id="332020at2759"/>
<dbReference type="Gene3D" id="1.10.472.80">
    <property type="entry name" value="Ypt/Rab-GAP domain of gyp1p, domain 3"/>
    <property type="match status" value="1"/>
</dbReference>
<dbReference type="GeneID" id="40308592"/>
<feature type="region of interest" description="Disordered" evidence="7">
    <location>
        <begin position="1622"/>
        <end position="1683"/>
    </location>
</feature>
<name>A0A2A9MMV3_BESBE</name>
<reference evidence="10 11" key="1">
    <citation type="submission" date="2017-09" db="EMBL/GenBank/DDBJ databases">
        <title>Genome sequencing of Besnoitia besnoiti strain Bb-Ger1.</title>
        <authorList>
            <person name="Schares G."/>
            <person name="Venepally P."/>
            <person name="Lorenzi H.A."/>
        </authorList>
    </citation>
    <scope>NUCLEOTIDE SEQUENCE [LARGE SCALE GENOMIC DNA]</scope>
    <source>
        <strain evidence="10 11">Bb-Ger1</strain>
    </source>
</reference>
<feature type="compositionally biased region" description="Gly residues" evidence="7">
    <location>
        <begin position="878"/>
        <end position="887"/>
    </location>
</feature>
<keyword evidence="5" id="KW-0968">Cytoplasmic vesicle</keyword>
<feature type="region of interest" description="Disordered" evidence="7">
    <location>
        <begin position="2146"/>
        <end position="2175"/>
    </location>
</feature>
<feature type="compositionally biased region" description="Low complexity" evidence="7">
    <location>
        <begin position="1887"/>
        <end position="1904"/>
    </location>
</feature>
<dbReference type="VEuPathDB" id="ToxoDB:BESB_036110"/>
<dbReference type="SUPFAM" id="SSF47923">
    <property type="entry name" value="Ypt/Rab-GAP domain of gyp1p"/>
    <property type="match status" value="1"/>
</dbReference>
<feature type="compositionally biased region" description="Basic and acidic residues" evidence="7">
    <location>
        <begin position="493"/>
        <end position="505"/>
    </location>
</feature>
<feature type="compositionally biased region" description="Low complexity" evidence="7">
    <location>
        <begin position="1846"/>
        <end position="1880"/>
    </location>
</feature>
<keyword evidence="11" id="KW-1185">Reference proteome</keyword>
<feature type="region of interest" description="Disordered" evidence="7">
    <location>
        <begin position="1699"/>
        <end position="1806"/>
    </location>
</feature>
<evidence type="ECO:0000256" key="1">
    <source>
        <dbReference type="ARBA" id="ARBA00004156"/>
    </source>
</evidence>
<evidence type="ECO:0000313" key="10">
    <source>
        <dbReference type="EMBL" id="PFH37153.1"/>
    </source>
</evidence>
<keyword evidence="3" id="KW-0770">Synapse</keyword>
<dbReference type="GO" id="GO:0030659">
    <property type="term" value="C:cytoplasmic vesicle membrane"/>
    <property type="evidence" value="ECO:0007669"/>
    <property type="project" value="UniProtKB-SubCell"/>
</dbReference>
<dbReference type="SMART" id="SM00164">
    <property type="entry name" value="TBC"/>
    <property type="match status" value="1"/>
</dbReference>
<evidence type="ECO:0000256" key="3">
    <source>
        <dbReference type="ARBA" id="ARBA00023018"/>
    </source>
</evidence>
<evidence type="ECO:0000259" key="9">
    <source>
        <dbReference type="PROSITE" id="PS51886"/>
    </source>
</evidence>
<feature type="compositionally biased region" description="Basic and acidic residues" evidence="7">
    <location>
        <begin position="1722"/>
        <end position="1745"/>
    </location>
</feature>
<feature type="region of interest" description="Disordered" evidence="7">
    <location>
        <begin position="1"/>
        <end position="110"/>
    </location>
</feature>
<feature type="region of interest" description="Disordered" evidence="7">
    <location>
        <begin position="493"/>
        <end position="541"/>
    </location>
</feature>
<dbReference type="InterPro" id="IPR035969">
    <property type="entry name" value="Rab-GAP_TBC_sf"/>
</dbReference>
<feature type="compositionally biased region" description="Basic and acidic residues" evidence="7">
    <location>
        <begin position="311"/>
        <end position="322"/>
    </location>
</feature>
<evidence type="ECO:0000256" key="6">
    <source>
        <dbReference type="ARBA" id="ARBA00034103"/>
    </source>
</evidence>
<dbReference type="Pfam" id="PF07534">
    <property type="entry name" value="TLD"/>
    <property type="match status" value="1"/>
</dbReference>
<feature type="compositionally biased region" description="Basic and acidic residues" evidence="7">
    <location>
        <begin position="1641"/>
        <end position="1661"/>
    </location>
</feature>
<feature type="compositionally biased region" description="Gly residues" evidence="7">
    <location>
        <begin position="1662"/>
        <end position="1671"/>
    </location>
</feature>
<feature type="region of interest" description="Disordered" evidence="7">
    <location>
        <begin position="1324"/>
        <end position="1353"/>
    </location>
</feature>
<feature type="compositionally biased region" description="Acidic residues" evidence="7">
    <location>
        <begin position="1709"/>
        <end position="1721"/>
    </location>
</feature>
<comment type="caution">
    <text evidence="10">The sequence shown here is derived from an EMBL/GenBank/DDBJ whole genome shotgun (WGS) entry which is preliminary data.</text>
</comment>
<dbReference type="PROSITE" id="PS50086">
    <property type="entry name" value="TBC_RABGAP"/>
    <property type="match status" value="1"/>
</dbReference>
<proteinExistence type="predicted"/>
<dbReference type="SMART" id="SM00584">
    <property type="entry name" value="TLDc"/>
    <property type="match status" value="1"/>
</dbReference>
<dbReference type="PROSITE" id="PS51886">
    <property type="entry name" value="TLDC"/>
    <property type="match status" value="1"/>
</dbReference>
<feature type="compositionally biased region" description="Low complexity" evidence="7">
    <location>
        <begin position="10"/>
        <end position="24"/>
    </location>
</feature>
<feature type="region of interest" description="Disordered" evidence="7">
    <location>
        <begin position="1077"/>
        <end position="1096"/>
    </location>
</feature>
<dbReference type="InterPro" id="IPR006571">
    <property type="entry name" value="TLDc_dom"/>
</dbReference>
<dbReference type="GO" id="GO:0012505">
    <property type="term" value="C:endomembrane system"/>
    <property type="evidence" value="ECO:0007669"/>
    <property type="project" value="UniProtKB-SubCell"/>
</dbReference>
<comment type="subcellular location">
    <subcellularLocation>
        <location evidence="1">Cytoplasmic vesicle membrane</location>
    </subcellularLocation>
    <subcellularLocation>
        <location evidence="2">Endomembrane system</location>
        <topology evidence="2">Peripheral membrane protein</topology>
    </subcellularLocation>
    <subcellularLocation>
        <location evidence="6">Synapse</location>
    </subcellularLocation>
</comment>
<evidence type="ECO:0000256" key="4">
    <source>
        <dbReference type="ARBA" id="ARBA00023136"/>
    </source>
</evidence>
<feature type="compositionally biased region" description="Basic and acidic residues" evidence="7">
    <location>
        <begin position="1544"/>
        <end position="1553"/>
    </location>
</feature>
<feature type="region of interest" description="Disordered" evidence="7">
    <location>
        <begin position="669"/>
        <end position="692"/>
    </location>
</feature>
<sequence>MDAFSELSHRTGASTGSTSSSRQATPERSVGRLLCSRLAASEAAGGKRATPSSGDAQGPSSGAPSGSPATTPPDASPLVSSAPTRLSPPRGRGTRLCTSSGAPLSAKEGATLAKREACLVAASAREEEERCPVASDSDEELSSDAAICAEARAPARDTSLAPQFADSAPAGAREDFFSPSPPPLSAFSGPSSAAPSSGLSSCLCSSEAEPRETAWPFPSTPSVSPLSRFLSSEFARNESNTVAAGACAPPTLSESSSLCWSDFAQKDTVPETSLVFSFSSSPLAWASPRHGPSAPNAEKGRDASPLDNAGDDARPARGEPRRNAGRGGGGDRERGAAGASHASLHAPRDEAATSSLSLTRPEGRASLCASSQSPMPPLFRVPSSPSPQQGFGGASCSFAGPPPVLSCQSSPVVRPASSSALHAASFASSPSGLFSASPLPFPPPAGATAAQALAVGAFPVIAQAASDGVLLFPAYVPAAWVDAFEFSRWPCERRERQERGGEARGRSRRGGLGRVRGGGGESGSFGTKAERAEASAAAASPGGSVLLEERTALATSGASSKPLSFLSTPVTSVAVIEYGPGLPPSPRSLQSAVAGLLGYFRGDKAEMSLALNDHPRGRERRHSFSISPYSGLTRSPSAIGGSPAGVPRHHHHHHSLMFSIAHPTLRRRSSSSAAITPSTRATHRSNGSGKDLPAVAAAGPGLQTLARPCPEAVHSALKYGIRYGVPDGLKRVVWLVANDAYVFLNSHEQLYRNALQQTFGDRVPSTLKGKCPTFSAGLIGLQEDISGKQTRLKDLEFETDTPLASWRAHMHPSEGGAASGAGDAREGPLRDFFLSDLTESTADLFRTWFNASPRGGERSQGSRRAPARSPPHQAVRGPEGGTPGGGVPYYSATAPTPWWLSLFGGRRHRVTNNPLGQAIRDDLNFWPAPPSPSASGAGAAHAAGERGESPLGDANSPGGAGGERADARGPEGGVDAPSGGAEEATGSLGATLGGADGNLRNRFAGVALMHGLGSFASGDRLGRRSTSDIDEARVKAILGAGRDAAAGGDASARSVDGYRRAGGGADSDAIATLGAGYSAPTRDDAETASSGGREGVPAWLSRMEADVEALKCARRESGKGRPGPAADRLFVDYMNLRRSDTQNGDESLDVEKQKALAKELFGRRDSSEVQDFRRYMRDTHHRHMRHVERMRRARERSRERLSSSFAASSLSSYLAATASDSGALASGSMLPRRFNTASSLDSMGSFTPYSPATAADHPVDRNLSPEDLPPYRSNMYSAFSDYNLFTAQAAARQYQASILAAANHSPSPKTGFAHNLRNLKNRRKMKLSRTPSKTSAIQAPRRGVLSEDDEAAHAGTVSDSVAGILRGQRPAAGPGRLGGRAAGDWPVERERKSLFGRKKKDGGAIPPRGKGAALPVITPHLTAEETTPGDLGALGAEGADGVPILGPIHGRLDRSPSAPTTLSSVGFHRLVKAESKVGTPRPNPGPTSRLPWKRSRPSHAHATAPDGETGCPAAGKAAPGGTPSRAAPGGKKRFLLGHGSGGGRGEEEMRRIDTVGAASDSSHSPVVLRQPLGSAPVSQEEGREVEAAALAAKKQIPVPAPAAAAGARPSSLARWALFRGAAAEGETPKSPSSAHDAGGSGEKEKKAHSVVGHETDERDKAGGGAIKGPGGHGDEERESGGIGKKLNFGFFKKLFFHPHPFGHRRTTTDDAEAEKEPDSDDAGWKREAPSFRFHSSERLPPRLSEDGEEGEDSVVGGDDGAAKSPPPARAELRDGEASTSSRRTHAAGSSLSSPSSPASALRPQQANSLLTSWSPCCCAANATQGRLIGAGGKDGREGGSEGSGLGYSRASSRGRSSGGLTAFAERSGASSSAEPSVASSGVGGRDGSAPASSATGGSQAASHGRGAQQRASERGDDEDQGDAMVFRLPPSVDASNASTPAGLPRASPRLPGGEEFEYAYPGASSPALVPSGPPASLSSSFLLFAKPTTAERETASVPDTPTVGVQQSLWSAALPGGDDAVNADRSGRGAANPGKGDPSKGRRRLHLGLRLHKPVQKPDRTTQLALLPPGLRGGTPAFATPASADDAFSLPAQLVVGAGSAPNGWTRSPAATGGFATSLEASRGPPLLSPAPDGAACAPFLGPLAHPGGAAPPSPSFRPAASPQGPPGLLASRSPESGKLSASVVSASPIWLTLQGARPGASGVSADANNEYRRQLKKGDVYELEDVTEFHVLLTEEGKEKARRLLWCLNALHGAIEFCPVLPPLACVLLLYFEEDATYVILHCLLKAAVQKERNNHDAPFMPFRRKDFVRFVKVITATISHRLPRLYAHLRSLTIDVAAWVARGVQDGFARMLPFDFVLRIYGAFLYEGANVFYRHCVALLKLLEPSLLACTNYEAAEDVLYNCGDDPAVTLSGLSKTAYRYKLRVDAPFHKLDVAFPTPYLMTTRMRQFHRPRLRHESRILQPRHWEAVWNWLPENQRMLVPTLQYSSDKHGMSITAMLQRLTLFLRSPMLLVLMTTDQEIVGFFSPFPLRLDAKSAASSAPLDISFVCQLEPEQEAFWWTGANALFMNVTHKQIVIGGNDVAIFVDQDLRKGQSRKSASFGSPRLVRDELGDFLITLVEIWILKDS</sequence>
<dbReference type="STRING" id="94643.A0A2A9MMV3"/>
<feature type="region of interest" description="Disordered" evidence="7">
    <location>
        <begin position="154"/>
        <end position="203"/>
    </location>
</feature>
<dbReference type="PANTHER" id="PTHR23354">
    <property type="entry name" value="NUCLEOLAR PROTEIN 7/ESTROGEN RECEPTOR COACTIVATOR-RELATED"/>
    <property type="match status" value="1"/>
</dbReference>
<evidence type="ECO:0000256" key="2">
    <source>
        <dbReference type="ARBA" id="ARBA00004184"/>
    </source>
</evidence>
<feature type="compositionally biased region" description="Low complexity" evidence="7">
    <location>
        <begin position="185"/>
        <end position="203"/>
    </location>
</feature>
<dbReference type="KEGG" id="bbes:BESB_036110"/>
<feature type="compositionally biased region" description="Gly residues" evidence="7">
    <location>
        <begin position="512"/>
        <end position="523"/>
    </location>
</feature>
<feature type="compositionally biased region" description="Low complexity" evidence="7">
    <location>
        <begin position="51"/>
        <end position="69"/>
    </location>
</feature>
<dbReference type="Pfam" id="PF00566">
    <property type="entry name" value="RabGAP-TBC"/>
    <property type="match status" value="1"/>
</dbReference>
<feature type="compositionally biased region" description="Low complexity" evidence="7">
    <location>
        <begin position="1510"/>
        <end position="1523"/>
    </location>
</feature>
<keyword evidence="4" id="KW-0472">Membrane</keyword>
<feature type="region of interest" description="Disordered" evidence="7">
    <location>
        <begin position="1473"/>
        <end position="1584"/>
    </location>
</feature>
<feature type="compositionally biased region" description="Low complexity" evidence="7">
    <location>
        <begin position="336"/>
        <end position="345"/>
    </location>
</feature>
<dbReference type="PANTHER" id="PTHR23354:SF122">
    <property type="entry name" value="GTPASE-ACTIVATING PROTEIN SKYWALKER"/>
    <property type="match status" value="1"/>
</dbReference>
<feature type="region of interest" description="Disordered" evidence="7">
    <location>
        <begin position="1249"/>
        <end position="1268"/>
    </location>
</feature>
<dbReference type="Proteomes" id="UP000224006">
    <property type="component" value="Chromosome II"/>
</dbReference>
<feature type="region of interest" description="Disordered" evidence="7">
    <location>
        <begin position="1827"/>
        <end position="1959"/>
    </location>
</feature>
<feature type="region of interest" description="Disordered" evidence="7">
    <location>
        <begin position="282"/>
        <end position="393"/>
    </location>
</feature>
<gene>
    <name evidence="10" type="ORF">BESB_036110</name>
</gene>